<dbReference type="GO" id="GO:0046872">
    <property type="term" value="F:metal ion binding"/>
    <property type="evidence" value="ECO:0007669"/>
    <property type="project" value="UniProtKB-KW"/>
</dbReference>
<dbReference type="NCBIfam" id="TIGR01256">
    <property type="entry name" value="modA"/>
    <property type="match status" value="1"/>
</dbReference>
<evidence type="ECO:0000256" key="1">
    <source>
        <dbReference type="ARBA" id="ARBA00009175"/>
    </source>
</evidence>
<dbReference type="GO" id="GO:0030973">
    <property type="term" value="F:molybdate ion binding"/>
    <property type="evidence" value="ECO:0007669"/>
    <property type="project" value="TreeGrafter"/>
</dbReference>
<dbReference type="PANTHER" id="PTHR30632">
    <property type="entry name" value="MOLYBDATE-BINDING PERIPLASMIC PROTEIN"/>
    <property type="match status" value="1"/>
</dbReference>
<dbReference type="PIRSF" id="PIRSF004846">
    <property type="entry name" value="ModA"/>
    <property type="match status" value="1"/>
</dbReference>
<dbReference type="KEGG" id="lvi:G7068_04205"/>
<feature type="binding site" evidence="4">
    <location>
        <position position="63"/>
    </location>
    <ligand>
        <name>molybdate</name>
        <dbReference type="ChEBI" id="CHEBI:36264"/>
    </ligand>
</feature>
<keyword evidence="7" id="KW-1185">Reference proteome</keyword>
<dbReference type="Proteomes" id="UP000502677">
    <property type="component" value="Chromosome"/>
</dbReference>
<comment type="similarity">
    <text evidence="1">Belongs to the bacterial solute-binding protein ModA family.</text>
</comment>
<proteinExistence type="inferred from homology"/>
<organism evidence="6 7">
    <name type="scientific">Leucobacter viscericola</name>
    <dbReference type="NCBI Taxonomy" id="2714935"/>
    <lineage>
        <taxon>Bacteria</taxon>
        <taxon>Bacillati</taxon>
        <taxon>Actinomycetota</taxon>
        <taxon>Actinomycetes</taxon>
        <taxon>Micrococcales</taxon>
        <taxon>Microbacteriaceae</taxon>
        <taxon>Leucobacter</taxon>
    </lineage>
</organism>
<dbReference type="InterPro" id="IPR005950">
    <property type="entry name" value="ModA"/>
</dbReference>
<dbReference type="PANTHER" id="PTHR30632:SF0">
    <property type="entry name" value="SULFATE-BINDING PROTEIN"/>
    <property type="match status" value="1"/>
</dbReference>
<dbReference type="Gene3D" id="3.40.190.10">
    <property type="entry name" value="Periplasmic binding protein-like II"/>
    <property type="match status" value="2"/>
</dbReference>
<dbReference type="EMBL" id="CP049863">
    <property type="protein sequence ID" value="QIK64691.1"/>
    <property type="molecule type" value="Genomic_DNA"/>
</dbReference>
<accession>A0A6G7XJZ7</accession>
<dbReference type="GO" id="GO:0015689">
    <property type="term" value="P:molybdate ion transport"/>
    <property type="evidence" value="ECO:0007669"/>
    <property type="project" value="InterPro"/>
</dbReference>
<keyword evidence="2 4" id="KW-0479">Metal-binding</keyword>
<evidence type="ECO:0000313" key="7">
    <source>
        <dbReference type="Proteomes" id="UP000502677"/>
    </source>
</evidence>
<keyword evidence="4" id="KW-0500">Molybdenum</keyword>
<feature type="binding site" evidence="4">
    <location>
        <position position="35"/>
    </location>
    <ligand>
        <name>molybdate</name>
        <dbReference type="ChEBI" id="CHEBI:36264"/>
    </ligand>
</feature>
<dbReference type="SUPFAM" id="SSF53850">
    <property type="entry name" value="Periplasmic binding protein-like II"/>
    <property type="match status" value="1"/>
</dbReference>
<dbReference type="AlphaFoldDB" id="A0A6G7XJZ7"/>
<protein>
    <submittedName>
        <fullName evidence="6">Molybdate ABC transporter substrate-binding protein</fullName>
    </submittedName>
</protein>
<reference evidence="6 7" key="1">
    <citation type="submission" date="2020-03" db="EMBL/GenBank/DDBJ databases">
        <title>Leucobacter sp. nov., isolated from beetles.</title>
        <authorList>
            <person name="Hyun D.-W."/>
            <person name="Bae J.-W."/>
        </authorList>
    </citation>
    <scope>NUCLEOTIDE SEQUENCE [LARGE SCALE GENOMIC DNA]</scope>
    <source>
        <strain evidence="6 7">HDW9C</strain>
    </source>
</reference>
<evidence type="ECO:0000256" key="2">
    <source>
        <dbReference type="ARBA" id="ARBA00022723"/>
    </source>
</evidence>
<feature type="binding site" evidence="4">
    <location>
        <position position="189"/>
    </location>
    <ligand>
        <name>molybdate</name>
        <dbReference type="ChEBI" id="CHEBI:36264"/>
    </ligand>
</feature>
<name>A0A6G7XJZ7_9MICO</name>
<keyword evidence="3" id="KW-0732">Signal</keyword>
<evidence type="ECO:0000256" key="3">
    <source>
        <dbReference type="ARBA" id="ARBA00022729"/>
    </source>
</evidence>
<evidence type="ECO:0000256" key="5">
    <source>
        <dbReference type="SAM" id="MobiDB-lite"/>
    </source>
</evidence>
<evidence type="ECO:0000313" key="6">
    <source>
        <dbReference type="EMBL" id="QIK64691.1"/>
    </source>
</evidence>
<feature type="binding site" evidence="4">
    <location>
        <position position="171"/>
    </location>
    <ligand>
        <name>molybdate</name>
        <dbReference type="ChEBI" id="CHEBI:36264"/>
    </ligand>
</feature>
<dbReference type="InterPro" id="IPR050682">
    <property type="entry name" value="ModA/WtpA"/>
</dbReference>
<gene>
    <name evidence="6" type="primary">modA</name>
    <name evidence="6" type="ORF">G7068_04205</name>
</gene>
<sequence>MLSGCSSAATPDAKHPEPSASSELSGELSVFAAASLQPAFEPLSKEFTKKHPGVTFSFSFDGSSALATQILSGAPADVFASADEANMKKVEEGGLNTGVPTLFATSELVIAVAPGNPLGITSLADLAKPTKDGADPTVVICAAEVPCGAASHTLLDRDKVALSPASEEQNVTAVLTRVREGEADAGLVYASDVQRSNGEVEGIPIKGSEDAAGSYLAVPLQGSKLSEEAAAFVDFLKSEEARSLLLKLGFRAP</sequence>
<feature type="region of interest" description="Disordered" evidence="5">
    <location>
        <begin position="1"/>
        <end position="25"/>
    </location>
</feature>
<evidence type="ECO:0000256" key="4">
    <source>
        <dbReference type="PIRSR" id="PIRSR004846-1"/>
    </source>
</evidence>
<dbReference type="Pfam" id="PF13531">
    <property type="entry name" value="SBP_bac_11"/>
    <property type="match status" value="1"/>
</dbReference>